<name>A0A1H9CSV5_FLAFI</name>
<proteinExistence type="predicted"/>
<dbReference type="InterPro" id="IPR019734">
    <property type="entry name" value="TPR_rpt"/>
</dbReference>
<keyword evidence="2 3" id="KW-0802">TPR repeat</keyword>
<dbReference type="Pfam" id="PF13181">
    <property type="entry name" value="TPR_8"/>
    <property type="match status" value="1"/>
</dbReference>
<keyword evidence="5" id="KW-1185">Reference proteome</keyword>
<evidence type="ECO:0000256" key="1">
    <source>
        <dbReference type="ARBA" id="ARBA00022737"/>
    </source>
</evidence>
<dbReference type="SMART" id="SM00028">
    <property type="entry name" value="TPR"/>
    <property type="match status" value="4"/>
</dbReference>
<dbReference type="InterPro" id="IPR013105">
    <property type="entry name" value="TPR_2"/>
</dbReference>
<dbReference type="SUPFAM" id="SSF48452">
    <property type="entry name" value="TPR-like"/>
    <property type="match status" value="2"/>
</dbReference>
<sequence>MQQLNLSCCVFKKESMKKSTLWILFLVLLSNSVLLLAQTEPEEKKSNSDKFQDYFYESLKQKGIENYDKAIVALEQCLKIEPENATIYFELGKNYLALKDYKNAYSSFERAAQIDPANKWFWIGMYDVDYETKDYVNAIKTIGKLIPFDAKFKEDLTSLYMSTSQFDKALDLINELNESSGKSERRDSYKMQILSQGKYQNAEITNLIDQIKKYPKEESNYISLIYLYSKNNETDKVLETARKLETAIPTSEWAQVSLFKYHLENNDGEKAINAMNIALASAKIDSKIKHRILNEFLIYVNANPQFAPDLEKAIGYFDDDPEVNVSKEIGKFYHNKKQWDKAIGYYEKANAKSTEIDMETNLLLLQAYTESKEFGKAAKTAMDMVDVFPAQPQFYYYSGLAYNQLSQFKKAKEMLEVGLDYLIDDKALEINFNIQLGEAYNGLGDVKKKDFYFSKANQLLKQ</sequence>
<dbReference type="Pfam" id="PF07719">
    <property type="entry name" value="TPR_2"/>
    <property type="match status" value="1"/>
</dbReference>
<dbReference type="PANTHER" id="PTHR44186">
    <property type="match status" value="1"/>
</dbReference>
<reference evidence="5" key="1">
    <citation type="submission" date="2016-10" db="EMBL/GenBank/DDBJ databases">
        <authorList>
            <person name="Varghese N."/>
            <person name="Submissions S."/>
        </authorList>
    </citation>
    <scope>NUCLEOTIDE SEQUENCE [LARGE SCALE GENOMIC DNA]</scope>
    <source>
        <strain evidence="5">DSM 15719</strain>
    </source>
</reference>
<dbReference type="PANTHER" id="PTHR44186:SF1">
    <property type="entry name" value="BARDET-BIEDL SYNDROME 4 PROTEIN"/>
    <property type="match status" value="1"/>
</dbReference>
<evidence type="ECO:0000256" key="3">
    <source>
        <dbReference type="PROSITE-ProRule" id="PRU00339"/>
    </source>
</evidence>
<dbReference type="PROSITE" id="PS50005">
    <property type="entry name" value="TPR"/>
    <property type="match status" value="1"/>
</dbReference>
<evidence type="ECO:0000256" key="2">
    <source>
        <dbReference type="ARBA" id="ARBA00022803"/>
    </source>
</evidence>
<dbReference type="PROSITE" id="PS50293">
    <property type="entry name" value="TPR_REGION"/>
    <property type="match status" value="1"/>
</dbReference>
<dbReference type="Proteomes" id="UP000183658">
    <property type="component" value="Unassembled WGS sequence"/>
</dbReference>
<keyword evidence="1" id="KW-0677">Repeat</keyword>
<gene>
    <name evidence="4" type="ORF">SAMN05444355_101263</name>
</gene>
<dbReference type="Gene3D" id="1.25.40.10">
    <property type="entry name" value="Tetratricopeptide repeat domain"/>
    <property type="match status" value="3"/>
</dbReference>
<dbReference type="InterPro" id="IPR011990">
    <property type="entry name" value="TPR-like_helical_dom_sf"/>
</dbReference>
<dbReference type="EMBL" id="FOFZ01000001">
    <property type="protein sequence ID" value="SEQ04306.1"/>
    <property type="molecule type" value="Genomic_DNA"/>
</dbReference>
<protein>
    <submittedName>
        <fullName evidence="4">Tetratricopeptide repeat-containing protein</fullName>
    </submittedName>
</protein>
<organism evidence="4 5">
    <name type="scientific">Flavobacterium frigoris</name>
    <dbReference type="NCBI Taxonomy" id="229204"/>
    <lineage>
        <taxon>Bacteria</taxon>
        <taxon>Pseudomonadati</taxon>
        <taxon>Bacteroidota</taxon>
        <taxon>Flavobacteriia</taxon>
        <taxon>Flavobacteriales</taxon>
        <taxon>Flavobacteriaceae</taxon>
        <taxon>Flavobacterium</taxon>
    </lineage>
</organism>
<evidence type="ECO:0000313" key="5">
    <source>
        <dbReference type="Proteomes" id="UP000183658"/>
    </source>
</evidence>
<feature type="repeat" description="TPR" evidence="3">
    <location>
        <begin position="85"/>
        <end position="118"/>
    </location>
</feature>
<evidence type="ECO:0000313" key="4">
    <source>
        <dbReference type="EMBL" id="SEQ04306.1"/>
    </source>
</evidence>
<dbReference type="AlphaFoldDB" id="A0A1H9CSV5"/>
<accession>A0A1H9CSV5</accession>